<protein>
    <submittedName>
        <fullName evidence="2">Uncharacterized protein</fullName>
    </submittedName>
</protein>
<gene>
    <name evidence="2" type="primary">B1109A06.27</name>
</gene>
<name>Q5VNK9_ORYSJ</name>
<accession>Q5VNK9</accession>
<organism evidence="2">
    <name type="scientific">Oryza sativa subsp. japonica</name>
    <name type="common">Rice</name>
    <dbReference type="NCBI Taxonomy" id="39947"/>
    <lineage>
        <taxon>Eukaryota</taxon>
        <taxon>Viridiplantae</taxon>
        <taxon>Streptophyta</taxon>
        <taxon>Embryophyta</taxon>
        <taxon>Tracheophyta</taxon>
        <taxon>Spermatophyta</taxon>
        <taxon>Magnoliopsida</taxon>
        <taxon>Liliopsida</taxon>
        <taxon>Poales</taxon>
        <taxon>Poaceae</taxon>
        <taxon>BOP clade</taxon>
        <taxon>Oryzoideae</taxon>
        <taxon>Oryzeae</taxon>
        <taxon>Oryzinae</taxon>
        <taxon>Oryza</taxon>
        <taxon>Oryza sativa</taxon>
    </lineage>
</organism>
<feature type="region of interest" description="Disordered" evidence="1">
    <location>
        <begin position="1"/>
        <end position="26"/>
    </location>
</feature>
<feature type="compositionally biased region" description="Basic and acidic residues" evidence="1">
    <location>
        <begin position="78"/>
        <end position="112"/>
    </location>
</feature>
<evidence type="ECO:0000313" key="2">
    <source>
        <dbReference type="EMBL" id="BAD68969.1"/>
    </source>
</evidence>
<feature type="region of interest" description="Disordered" evidence="1">
    <location>
        <begin position="58"/>
        <end position="112"/>
    </location>
</feature>
<reference evidence="2" key="1">
    <citation type="submission" date="2002-01" db="EMBL/GenBank/DDBJ databases">
        <title>Oryza sativa nipponbare(GA3) genomic DNA, chromosome 1, BAC clone:B1109A06.</title>
        <authorList>
            <person name="Sasaki T."/>
            <person name="Matsumoto T."/>
            <person name="Yamamoto K."/>
        </authorList>
    </citation>
    <scope>NUCLEOTIDE SEQUENCE</scope>
</reference>
<feature type="compositionally biased region" description="Low complexity" evidence="1">
    <location>
        <begin position="1"/>
        <end position="14"/>
    </location>
</feature>
<evidence type="ECO:0000256" key="1">
    <source>
        <dbReference type="SAM" id="MobiDB-lite"/>
    </source>
</evidence>
<proteinExistence type="predicted"/>
<dbReference type="Proteomes" id="UP000817658">
    <property type="component" value="Chromosome 1"/>
</dbReference>
<dbReference type="AlphaFoldDB" id="Q5VNK9"/>
<feature type="compositionally biased region" description="Basic and acidic residues" evidence="1">
    <location>
        <begin position="58"/>
        <end position="68"/>
    </location>
</feature>
<sequence length="112" mass="12212">MATRLSNRLRSSSLGATAEGDGGLTGVESRTCLAWRGLMGAGPVQGWTRCGHDVGARRDEVAHEREWRSQPGTGSGWMRREGRDARHLAHGHDAGRSAERRTEEARRGHNAV</sequence>
<dbReference type="EMBL" id="AP004610">
    <property type="protein sequence ID" value="BAD68969.1"/>
    <property type="molecule type" value="Genomic_DNA"/>
</dbReference>